<evidence type="ECO:0000256" key="2">
    <source>
        <dbReference type="ARBA" id="ARBA00022540"/>
    </source>
</evidence>
<dbReference type="InterPro" id="IPR037518">
    <property type="entry name" value="MPN"/>
</dbReference>
<reference evidence="7 8" key="2">
    <citation type="journal article" date="2018" name="Proc. Natl. Acad. Sci.">
        <title>RNAi is a critical determinant of centromere evolution in closely related fungi.</title>
        <authorList>
            <person name="Yadav V."/>
            <person name="Sun S."/>
            <person name="Billmyre R.B."/>
            <person name="Thimmappa B.C."/>
            <person name="Shea T."/>
            <person name="Lintner R."/>
            <person name="Bakkeren G."/>
            <person name="Cuomo C.A."/>
            <person name="Heitman J."/>
            <person name="Sanyal K."/>
        </authorList>
    </citation>
    <scope>NUCLEOTIDE SEQUENCE [LARGE SCALE GENOMIC DNA]</scope>
    <source>
        <strain evidence="7 8">R265</strain>
    </source>
</reference>
<comment type="subunit">
    <text evidence="4">Component of the eukaryotic translation initiation factor 3 (eIF-3) complex.</text>
</comment>
<reference evidence="7 8" key="1">
    <citation type="journal article" date="2011" name="MBio">
        <title>Genome variation in Cryptococcus gattii, an emerging pathogen of immunocompetent hosts.</title>
        <authorList>
            <person name="D'Souza C.A."/>
            <person name="Kronstad J.W."/>
            <person name="Taylor G."/>
            <person name="Warren R."/>
            <person name="Yuen M."/>
            <person name="Hu G."/>
            <person name="Jung W.H."/>
            <person name="Sham A."/>
            <person name="Kidd S.E."/>
            <person name="Tangen K."/>
            <person name="Lee N."/>
            <person name="Zeilmaker T."/>
            <person name="Sawkins J."/>
            <person name="McVicker G."/>
            <person name="Shah S."/>
            <person name="Gnerre S."/>
            <person name="Griggs A."/>
            <person name="Zeng Q."/>
            <person name="Bartlett K."/>
            <person name="Li W."/>
            <person name="Wang X."/>
            <person name="Heitman J."/>
            <person name="Stajich J.E."/>
            <person name="Fraser J.A."/>
            <person name="Meyer W."/>
            <person name="Carter D."/>
            <person name="Schein J."/>
            <person name="Krzywinski M."/>
            <person name="Kwon-Chung K.J."/>
            <person name="Varma A."/>
            <person name="Wang J."/>
            <person name="Brunham R."/>
            <person name="Fyfe M."/>
            <person name="Ouellette B.F."/>
            <person name="Siddiqui A."/>
            <person name="Marra M."/>
            <person name="Jones S."/>
            <person name="Holt R."/>
            <person name="Birren B.W."/>
            <person name="Galagan J.E."/>
            <person name="Cuomo C.A."/>
        </authorList>
    </citation>
    <scope>NUCLEOTIDE SEQUENCE [LARGE SCALE GENOMIC DNA]</scope>
    <source>
        <strain evidence="7 8">R265</strain>
    </source>
</reference>
<dbReference type="OrthoDB" id="25498at2759"/>
<dbReference type="HAMAP" id="MF_03005">
    <property type="entry name" value="eIF3f"/>
    <property type="match status" value="1"/>
</dbReference>
<evidence type="ECO:0000313" key="8">
    <source>
        <dbReference type="Proteomes" id="UP000029445"/>
    </source>
</evidence>
<dbReference type="SMART" id="SM00232">
    <property type="entry name" value="JAB_MPN"/>
    <property type="match status" value="1"/>
</dbReference>
<evidence type="ECO:0000256" key="3">
    <source>
        <dbReference type="ARBA" id="ARBA00022917"/>
    </source>
</evidence>
<keyword evidence="1 4" id="KW-0963">Cytoplasm</keyword>
<gene>
    <name evidence="7" type="ORF">CNBG_1995</name>
</gene>
<dbReference type="InterPro" id="IPR024969">
    <property type="entry name" value="EIF3F/CSN6-like_C"/>
</dbReference>
<dbReference type="GO" id="GO:0008237">
    <property type="term" value="F:metallopeptidase activity"/>
    <property type="evidence" value="ECO:0007669"/>
    <property type="project" value="InterPro"/>
</dbReference>
<dbReference type="InterPro" id="IPR000555">
    <property type="entry name" value="JAMM/MPN+_dom"/>
</dbReference>
<comment type="subcellular location">
    <subcellularLocation>
        <location evidence="4">Cytoplasm</location>
    </subcellularLocation>
</comment>
<dbReference type="VEuPathDB" id="FungiDB:CNBG_1995"/>
<evidence type="ECO:0000313" key="7">
    <source>
        <dbReference type="EMBL" id="KGB76157.1"/>
    </source>
</evidence>
<dbReference type="PANTHER" id="PTHR10540">
    <property type="entry name" value="EUKARYOTIC TRANSLATION INITIATION FACTOR 3 SUBUNIT F-RELATED"/>
    <property type="match status" value="1"/>
</dbReference>
<dbReference type="PANTHER" id="PTHR10540:SF6">
    <property type="entry name" value="EUKARYOTIC TRANSLATION INITIATION FACTOR 3 SUBUNIT F"/>
    <property type="match status" value="1"/>
</dbReference>
<dbReference type="InterPro" id="IPR027531">
    <property type="entry name" value="eIF3f"/>
</dbReference>
<dbReference type="GeneID" id="88178374"/>
<evidence type="ECO:0000256" key="4">
    <source>
        <dbReference type="HAMAP-Rule" id="MF_03005"/>
    </source>
</evidence>
<comment type="similarity">
    <text evidence="4">Belongs to the eIF-3 subunit F family.</text>
</comment>
<dbReference type="GO" id="GO:0071541">
    <property type="term" value="C:eukaryotic translation initiation factor 3 complex, eIF3m"/>
    <property type="evidence" value="ECO:0007669"/>
    <property type="project" value="TreeGrafter"/>
</dbReference>
<evidence type="ECO:0000256" key="5">
    <source>
        <dbReference type="SAM" id="MobiDB-lite"/>
    </source>
</evidence>
<accession>A0A095C6L7</accession>
<dbReference type="FunFam" id="3.40.140.10:FF:000081">
    <property type="entry name" value="Eukaryotic translation initiation factor 3 subunit F"/>
    <property type="match status" value="1"/>
</dbReference>
<dbReference type="RefSeq" id="XP_062882055.1">
    <property type="nucleotide sequence ID" value="XM_063026100.1"/>
</dbReference>
<dbReference type="Pfam" id="PF01398">
    <property type="entry name" value="JAB"/>
    <property type="match status" value="1"/>
</dbReference>
<dbReference type="Pfam" id="PF13012">
    <property type="entry name" value="MitMem_reg"/>
    <property type="match status" value="1"/>
</dbReference>
<keyword evidence="3 4" id="KW-0648">Protein biosynthesis</keyword>
<proteinExistence type="inferred from homology"/>
<protein>
    <recommendedName>
        <fullName evidence="4">Eukaryotic translation initiation factor 3 subunit F</fullName>
        <shortName evidence="4">eIF3f</shortName>
    </recommendedName>
</protein>
<dbReference type="OMA" id="EYFVHFH"/>
<keyword evidence="8" id="KW-1185">Reference proteome</keyword>
<dbReference type="EMBL" id="CP025763">
    <property type="protein sequence ID" value="KGB76157.1"/>
    <property type="molecule type" value="Genomic_DNA"/>
</dbReference>
<feature type="domain" description="MPN" evidence="6">
    <location>
        <begin position="27"/>
        <end position="165"/>
    </location>
</feature>
<dbReference type="GO" id="GO:0016282">
    <property type="term" value="C:eukaryotic 43S preinitiation complex"/>
    <property type="evidence" value="ECO:0007669"/>
    <property type="project" value="UniProtKB-UniRule"/>
</dbReference>
<dbReference type="GO" id="GO:0031369">
    <property type="term" value="F:translation initiation factor binding"/>
    <property type="evidence" value="ECO:0007669"/>
    <property type="project" value="InterPro"/>
</dbReference>
<name>A0A095C6L7_CRYD2</name>
<dbReference type="Gene3D" id="3.40.140.10">
    <property type="entry name" value="Cytidine Deaminase, domain 2"/>
    <property type="match status" value="1"/>
</dbReference>
<organism evidence="7 8">
    <name type="scientific">Cryptococcus deuterogattii (strain R265)</name>
    <name type="common">Cryptococcus gattii VGII (strain R265)</name>
    <dbReference type="NCBI Taxonomy" id="294750"/>
    <lineage>
        <taxon>Eukaryota</taxon>
        <taxon>Fungi</taxon>
        <taxon>Dikarya</taxon>
        <taxon>Basidiomycota</taxon>
        <taxon>Agaricomycotina</taxon>
        <taxon>Tremellomycetes</taxon>
        <taxon>Tremellales</taxon>
        <taxon>Cryptococcaceae</taxon>
        <taxon>Cryptococcus</taxon>
        <taxon>Cryptococcus gattii species complex</taxon>
    </lineage>
</organism>
<dbReference type="STRING" id="294750.A0A095C6L7"/>
<dbReference type="HOGENOM" id="CLU_027018_0_2_1"/>
<dbReference type="AlphaFoldDB" id="A0A095C6L7"/>
<feature type="region of interest" description="Disordered" evidence="5">
    <location>
        <begin position="1"/>
        <end position="25"/>
    </location>
</feature>
<dbReference type="GO" id="GO:0001732">
    <property type="term" value="P:formation of cytoplasmic translation initiation complex"/>
    <property type="evidence" value="ECO:0007669"/>
    <property type="project" value="UniProtKB-UniRule"/>
</dbReference>
<sequence>MSLDTSSSAIHLQLPPTSSSIRPPSQITVHPSVIAQILTHHSRHPVDSESTRVIGALMGNRSDNGLEVDIRSCFAVPHTEQGQQISVDRPFQQDMVNFLAKNGTKEVIVGWYASQKNVNSNSAIIQEYFSFETNPYPAVHLTVDTEIEESGKGLGVKGWVSQPLGLTSKSECSVFVPIPVSIKYADSERAALDLLTAPQPTPSPALPPLPTLSNSLSQLSSLIDQCLVYVQSVNNGSQTPDVEVGRYLLEGLGRWSASGNEDEGGVKAGLQDTLTVEYLSSLVRSQVELAGRLSLLQQPVAQQ</sequence>
<comment type="function">
    <text evidence="4">Component of the eukaryotic translation initiation factor 3 (eIF-3) complex, which is involved in protein synthesis of a specialized repertoire of mRNAs and, together with other initiation factors, stimulates binding of mRNA and methionyl-tRNAi to the 40S ribosome. The eIF-3 complex specifically targets and initiates translation of a subset of mRNAs involved in cell proliferation.</text>
</comment>
<dbReference type="PROSITE" id="PS50249">
    <property type="entry name" value="MPN"/>
    <property type="match status" value="1"/>
</dbReference>
<evidence type="ECO:0000259" key="6">
    <source>
        <dbReference type="PROSITE" id="PS50249"/>
    </source>
</evidence>
<dbReference type="Proteomes" id="UP000029445">
    <property type="component" value="Chromosome 5"/>
</dbReference>
<evidence type="ECO:0000256" key="1">
    <source>
        <dbReference type="ARBA" id="ARBA00022490"/>
    </source>
</evidence>
<dbReference type="KEGG" id="cdeu:CNBG_1995"/>
<keyword evidence="2 4" id="KW-0396">Initiation factor</keyword>
<dbReference type="GO" id="GO:0033290">
    <property type="term" value="C:eukaryotic 48S preinitiation complex"/>
    <property type="evidence" value="ECO:0007669"/>
    <property type="project" value="UniProtKB-UniRule"/>
</dbReference>
<dbReference type="GO" id="GO:0003743">
    <property type="term" value="F:translation initiation factor activity"/>
    <property type="evidence" value="ECO:0007669"/>
    <property type="project" value="UniProtKB-UniRule"/>
</dbReference>
<dbReference type="CDD" id="cd08064">
    <property type="entry name" value="MPN_eIF3f"/>
    <property type="match status" value="1"/>
</dbReference>